<dbReference type="InParanoid" id="B3RV17"/>
<evidence type="ECO:0000313" key="2">
    <source>
        <dbReference type="EMBL" id="EDV25419.1"/>
    </source>
</evidence>
<dbReference type="GO" id="GO:0005654">
    <property type="term" value="C:nucleoplasm"/>
    <property type="evidence" value="ECO:0000318"/>
    <property type="project" value="GO_Central"/>
</dbReference>
<dbReference type="OMA" id="VMEISFP"/>
<feature type="region of interest" description="Disordered" evidence="1">
    <location>
        <begin position="142"/>
        <end position="173"/>
    </location>
</feature>
<sequence>MAGKDAIVCRFKNPLIVKIDTHDNLKSGCSVIEVNFPHSKPLQLGKIQFSNNYSAYLTIKAQFKETSDESAAIKNTRKWITLIKNKQLMPNVHCDVSGRDHFTITREEMLEKPDNILYMRLILRQPSPIWLQFSIENIKLSPKNDSEGTSKEGNRDVHLPSRNTTVTKNASSSVYPDPTKIASSLQNLWALMYSKRTGAPPPFLKKLEVDGSYEVSTLSYT</sequence>
<evidence type="ECO:0000256" key="1">
    <source>
        <dbReference type="SAM" id="MobiDB-lite"/>
    </source>
</evidence>
<dbReference type="GeneID" id="6753167"/>
<name>B3RV17_TRIAD</name>
<dbReference type="EMBL" id="DS985244">
    <property type="protein sequence ID" value="EDV25419.1"/>
    <property type="molecule type" value="Genomic_DNA"/>
</dbReference>
<dbReference type="AlphaFoldDB" id="B3RV17"/>
<dbReference type="PANTHER" id="PTHR31239:SF2">
    <property type="entry name" value="NICOLIN-1"/>
    <property type="match status" value="1"/>
</dbReference>
<protein>
    <recommendedName>
        <fullName evidence="4">Nicolin-1</fullName>
    </recommendedName>
</protein>
<dbReference type="KEGG" id="tad:TRIADDRAFT_63845"/>
<organism evidence="2 3">
    <name type="scientific">Trichoplax adhaerens</name>
    <name type="common">Trichoplax reptans</name>
    <dbReference type="NCBI Taxonomy" id="10228"/>
    <lineage>
        <taxon>Eukaryota</taxon>
        <taxon>Metazoa</taxon>
        <taxon>Placozoa</taxon>
        <taxon>Uniplacotomia</taxon>
        <taxon>Trichoplacea</taxon>
        <taxon>Trichoplacidae</taxon>
        <taxon>Trichoplax</taxon>
    </lineage>
</organism>
<dbReference type="InterPro" id="IPR040235">
    <property type="entry name" value="Nicolin-1"/>
</dbReference>
<dbReference type="HOGENOM" id="CLU_114995_0_0_1"/>
<dbReference type="FunCoup" id="B3RV17">
    <property type="interactions" value="1278"/>
</dbReference>
<reference evidence="2 3" key="1">
    <citation type="journal article" date="2008" name="Nature">
        <title>The Trichoplax genome and the nature of placozoans.</title>
        <authorList>
            <person name="Srivastava M."/>
            <person name="Begovic E."/>
            <person name="Chapman J."/>
            <person name="Putnam N.H."/>
            <person name="Hellsten U."/>
            <person name="Kawashima T."/>
            <person name="Kuo A."/>
            <person name="Mitros T."/>
            <person name="Salamov A."/>
            <person name="Carpenter M.L."/>
            <person name="Signorovitch A.Y."/>
            <person name="Moreno M.A."/>
            <person name="Kamm K."/>
            <person name="Grimwood J."/>
            <person name="Schmutz J."/>
            <person name="Shapiro H."/>
            <person name="Grigoriev I.V."/>
            <person name="Buss L.W."/>
            <person name="Schierwater B."/>
            <person name="Dellaporta S.L."/>
            <person name="Rokhsar D.S."/>
        </authorList>
    </citation>
    <scope>NUCLEOTIDE SEQUENCE [LARGE SCALE GENOMIC DNA]</scope>
    <source>
        <strain evidence="2 3">Grell-BS-1999</strain>
    </source>
</reference>
<dbReference type="RefSeq" id="XP_002111452.1">
    <property type="nucleotide sequence ID" value="XM_002111416.1"/>
</dbReference>
<dbReference type="eggNOG" id="ENOG502QQWA">
    <property type="taxonomic scope" value="Eukaryota"/>
</dbReference>
<feature type="compositionally biased region" description="Basic and acidic residues" evidence="1">
    <location>
        <begin position="142"/>
        <end position="159"/>
    </location>
</feature>
<dbReference type="PhylomeDB" id="B3RV17"/>
<dbReference type="STRING" id="10228.B3RV17"/>
<dbReference type="PANTHER" id="PTHR31239">
    <property type="entry name" value="NICOLIN 1"/>
    <property type="match status" value="1"/>
</dbReference>
<evidence type="ECO:0008006" key="4">
    <source>
        <dbReference type="Google" id="ProtNLM"/>
    </source>
</evidence>
<keyword evidence="3" id="KW-1185">Reference proteome</keyword>
<dbReference type="CTD" id="6753167"/>
<proteinExistence type="predicted"/>
<gene>
    <name evidence="2" type="ORF">TRIADDRAFT_63845</name>
</gene>
<feature type="compositionally biased region" description="Polar residues" evidence="1">
    <location>
        <begin position="161"/>
        <end position="173"/>
    </location>
</feature>
<dbReference type="Proteomes" id="UP000009022">
    <property type="component" value="Unassembled WGS sequence"/>
</dbReference>
<dbReference type="OrthoDB" id="73161at2759"/>
<accession>B3RV17</accession>
<evidence type="ECO:0000313" key="3">
    <source>
        <dbReference type="Proteomes" id="UP000009022"/>
    </source>
</evidence>